<dbReference type="EMBL" id="JABBWD010000100">
    <property type="protein sequence ID" value="KAG1766029.1"/>
    <property type="molecule type" value="Genomic_DNA"/>
</dbReference>
<gene>
    <name evidence="2" type="ORF">EV702DRAFT_1050817</name>
</gene>
<organism evidence="2 3">
    <name type="scientific">Suillus placidus</name>
    <dbReference type="NCBI Taxonomy" id="48579"/>
    <lineage>
        <taxon>Eukaryota</taxon>
        <taxon>Fungi</taxon>
        <taxon>Dikarya</taxon>
        <taxon>Basidiomycota</taxon>
        <taxon>Agaricomycotina</taxon>
        <taxon>Agaricomycetes</taxon>
        <taxon>Agaricomycetidae</taxon>
        <taxon>Boletales</taxon>
        <taxon>Suillineae</taxon>
        <taxon>Suillaceae</taxon>
        <taxon>Suillus</taxon>
    </lineage>
</organism>
<evidence type="ECO:0000256" key="1">
    <source>
        <dbReference type="SAM" id="SignalP"/>
    </source>
</evidence>
<comment type="caution">
    <text evidence="2">The sequence shown here is derived from an EMBL/GenBank/DDBJ whole genome shotgun (WGS) entry which is preliminary data.</text>
</comment>
<name>A0A9P6ZH50_9AGAM</name>
<dbReference type="Proteomes" id="UP000714275">
    <property type="component" value="Unassembled WGS sequence"/>
</dbReference>
<feature type="chain" id="PRO_5040117230" description="Secreted protein" evidence="1">
    <location>
        <begin position="25"/>
        <end position="170"/>
    </location>
</feature>
<sequence length="170" mass="19289">MCCSEILWTGFLFYLLMAVCGAQGCTWERTTDSHGLTRHHTSCQFYKRASTLASQRRHDRAKEAVFSNLVPRLGEASSQCQAISAVRYVRDRPILKPIASCRLLKATSMARESCNTSSLPESQHHLEVEKERTNELDVEMGSNLGTIEDFSNSESIESVIRKVYLFVFEF</sequence>
<reference evidence="2" key="1">
    <citation type="journal article" date="2020" name="New Phytol.">
        <title>Comparative genomics reveals dynamic genome evolution in host specialist ectomycorrhizal fungi.</title>
        <authorList>
            <person name="Lofgren L.A."/>
            <person name="Nguyen N.H."/>
            <person name="Vilgalys R."/>
            <person name="Ruytinx J."/>
            <person name="Liao H.L."/>
            <person name="Branco S."/>
            <person name="Kuo A."/>
            <person name="LaButti K."/>
            <person name="Lipzen A."/>
            <person name="Andreopoulos W."/>
            <person name="Pangilinan J."/>
            <person name="Riley R."/>
            <person name="Hundley H."/>
            <person name="Na H."/>
            <person name="Barry K."/>
            <person name="Grigoriev I.V."/>
            <person name="Stajich J.E."/>
            <person name="Kennedy P.G."/>
        </authorList>
    </citation>
    <scope>NUCLEOTIDE SEQUENCE</scope>
    <source>
        <strain evidence="2">DOB743</strain>
    </source>
</reference>
<dbReference type="OrthoDB" id="2691435at2759"/>
<accession>A0A9P6ZH50</accession>
<dbReference type="AlphaFoldDB" id="A0A9P6ZH50"/>
<evidence type="ECO:0000313" key="2">
    <source>
        <dbReference type="EMBL" id="KAG1766029.1"/>
    </source>
</evidence>
<evidence type="ECO:0008006" key="4">
    <source>
        <dbReference type="Google" id="ProtNLM"/>
    </source>
</evidence>
<protein>
    <recommendedName>
        <fullName evidence="4">Secreted protein</fullName>
    </recommendedName>
</protein>
<evidence type="ECO:0000313" key="3">
    <source>
        <dbReference type="Proteomes" id="UP000714275"/>
    </source>
</evidence>
<keyword evidence="3" id="KW-1185">Reference proteome</keyword>
<feature type="signal peptide" evidence="1">
    <location>
        <begin position="1"/>
        <end position="24"/>
    </location>
</feature>
<proteinExistence type="predicted"/>
<keyword evidence="1" id="KW-0732">Signal</keyword>